<protein>
    <recommendedName>
        <fullName evidence="3">DUF1934 domain-containing protein</fullName>
    </recommendedName>
</protein>
<evidence type="ECO:0008006" key="3">
    <source>
        <dbReference type="Google" id="ProtNLM"/>
    </source>
</evidence>
<dbReference type="InterPro" id="IPR015231">
    <property type="entry name" value="DUF1934"/>
</dbReference>
<accession>A0A317G336</accession>
<dbReference type="Proteomes" id="UP000245488">
    <property type="component" value="Chromosome"/>
</dbReference>
<sequence length="158" mass="17761">MVRAMSLIHDMIKKMRNHMERKANISVIGIHDRGEKTPEKIESNGTCTWDITDDGINVIKGDESRDESGEMVTTSFRISSSKIKMVRKGSFASVMVFEKGVDHVSTYNTPYGAMDMKVKTDILEVDGDENHLHAHVNYVLEMDGQVTSNSDIKIDIRA</sequence>
<dbReference type="SUPFAM" id="SSF50814">
    <property type="entry name" value="Lipocalins"/>
    <property type="match status" value="1"/>
</dbReference>
<reference evidence="1 2" key="1">
    <citation type="submission" date="2017-09" db="EMBL/GenBank/DDBJ databases">
        <title>High-quality draft genome sequence of Butyrivibrio fibrisolvens INBov1, isolated from cow rumen.</title>
        <authorList>
            <person name="Rodriguez Hernaez J."/>
            <person name="Rivarola M."/>
            <person name="Paniego N."/>
            <person name="Cravero S."/>
            <person name="Ceron Cucchi M."/>
            <person name="Martinez M.C."/>
        </authorList>
    </citation>
    <scope>NUCLEOTIDE SEQUENCE [LARGE SCALE GENOMIC DNA]</scope>
    <source>
        <strain evidence="1 2">INBov1</strain>
    </source>
</reference>
<dbReference type="Pfam" id="PF09148">
    <property type="entry name" value="DUF1934"/>
    <property type="match status" value="1"/>
</dbReference>
<organism evidence="1 2">
    <name type="scientific">Butyrivibrio fibrisolvens</name>
    <dbReference type="NCBI Taxonomy" id="831"/>
    <lineage>
        <taxon>Bacteria</taxon>
        <taxon>Bacillati</taxon>
        <taxon>Bacillota</taxon>
        <taxon>Clostridia</taxon>
        <taxon>Lachnospirales</taxon>
        <taxon>Lachnospiraceae</taxon>
        <taxon>Butyrivibrio</taxon>
    </lineage>
</organism>
<dbReference type="Gene3D" id="2.40.128.20">
    <property type="match status" value="1"/>
</dbReference>
<evidence type="ECO:0000313" key="1">
    <source>
        <dbReference type="EMBL" id="PWT26792.1"/>
    </source>
</evidence>
<proteinExistence type="predicted"/>
<dbReference type="AlphaFoldDB" id="A0A317G336"/>
<dbReference type="InterPro" id="IPR012674">
    <property type="entry name" value="Calycin"/>
</dbReference>
<keyword evidence="2" id="KW-1185">Reference proteome</keyword>
<gene>
    <name evidence="1" type="ORF">CPT75_06540</name>
</gene>
<evidence type="ECO:0000313" key="2">
    <source>
        <dbReference type="Proteomes" id="UP000245488"/>
    </source>
</evidence>
<dbReference type="EMBL" id="NXNG01000001">
    <property type="protein sequence ID" value="PWT26792.1"/>
    <property type="molecule type" value="Genomic_DNA"/>
</dbReference>
<name>A0A317G336_BUTFI</name>
<comment type="caution">
    <text evidence="1">The sequence shown here is derived from an EMBL/GenBank/DDBJ whole genome shotgun (WGS) entry which is preliminary data.</text>
</comment>